<dbReference type="EMBL" id="JBHTCM010000010">
    <property type="protein sequence ID" value="MFC7333496.1"/>
    <property type="molecule type" value="Genomic_DNA"/>
</dbReference>
<reference evidence="2" key="1">
    <citation type="journal article" date="2019" name="Int. J. Syst. Evol. Microbiol.">
        <title>The Global Catalogue of Microorganisms (GCM) 10K type strain sequencing project: providing services to taxonomists for standard genome sequencing and annotation.</title>
        <authorList>
            <consortium name="The Broad Institute Genomics Platform"/>
            <consortium name="The Broad Institute Genome Sequencing Center for Infectious Disease"/>
            <person name="Wu L."/>
            <person name="Ma J."/>
        </authorList>
    </citation>
    <scope>NUCLEOTIDE SEQUENCE [LARGE SCALE GENOMIC DNA]</scope>
    <source>
        <strain evidence="2">CGMCC 1.16275</strain>
    </source>
</reference>
<proteinExistence type="predicted"/>
<dbReference type="Pfam" id="PF07103">
    <property type="entry name" value="DUF1365"/>
    <property type="match status" value="1"/>
</dbReference>
<dbReference type="Proteomes" id="UP001596456">
    <property type="component" value="Unassembled WGS sequence"/>
</dbReference>
<dbReference type="RefSeq" id="WP_377358612.1">
    <property type="nucleotide sequence ID" value="NZ_JBHTCM010000010.1"/>
</dbReference>
<comment type="caution">
    <text evidence="1">The sequence shown here is derived from an EMBL/GenBank/DDBJ whole genome shotgun (WGS) entry which is preliminary data.</text>
</comment>
<dbReference type="InterPro" id="IPR010775">
    <property type="entry name" value="DUF1365"/>
</dbReference>
<organism evidence="1 2">
    <name type="scientific">Rhodocista pekingensis</name>
    <dbReference type="NCBI Taxonomy" id="201185"/>
    <lineage>
        <taxon>Bacteria</taxon>
        <taxon>Pseudomonadati</taxon>
        <taxon>Pseudomonadota</taxon>
        <taxon>Alphaproteobacteria</taxon>
        <taxon>Rhodospirillales</taxon>
        <taxon>Azospirillaceae</taxon>
        <taxon>Rhodocista</taxon>
    </lineage>
</organism>
<keyword evidence="2" id="KW-1185">Reference proteome</keyword>
<protein>
    <submittedName>
        <fullName evidence="1">DUF1365 domain-containing protein</fullName>
    </submittedName>
</protein>
<sequence>MGEHALYLGRVMHSRLRPFRHRFDYRVYSLLLDLDGLDRLPWPLRHNRFGLLSIDDRDHGRRDGSPLRPWVEEELARHGIRLDGGPVRMLCFPRVLGYAFNPLTIYFCHGADGRLAALLYEVKNTFGDQHVYVCPADGDGSGPVTHAQAKEFHVSPFIGMDGEYRFRLRVPDERLSILIRQTDPGGDLLLATYTGQRAALSRGALLAAFLTHPLLTLKVIGAIHWEALRLWRKGAVFHRRPDPPVRTA</sequence>
<accession>A0ABW2KTY0</accession>
<dbReference type="PANTHER" id="PTHR33973:SF4">
    <property type="entry name" value="OS07G0153300 PROTEIN"/>
    <property type="match status" value="1"/>
</dbReference>
<evidence type="ECO:0000313" key="2">
    <source>
        <dbReference type="Proteomes" id="UP001596456"/>
    </source>
</evidence>
<evidence type="ECO:0000313" key="1">
    <source>
        <dbReference type="EMBL" id="MFC7333496.1"/>
    </source>
</evidence>
<dbReference type="PANTHER" id="PTHR33973">
    <property type="entry name" value="OS07G0153300 PROTEIN"/>
    <property type="match status" value="1"/>
</dbReference>
<name>A0ABW2KTY0_9PROT</name>
<gene>
    <name evidence="1" type="ORF">ACFQPS_10015</name>
</gene>